<dbReference type="EMBL" id="BONX01000093">
    <property type="protein sequence ID" value="GIH01878.1"/>
    <property type="molecule type" value="Genomic_DNA"/>
</dbReference>
<dbReference type="PANTHER" id="PTHR43133:SF50">
    <property type="entry name" value="ECF RNA POLYMERASE SIGMA FACTOR SIGM"/>
    <property type="match status" value="1"/>
</dbReference>
<dbReference type="InterPro" id="IPR014325">
    <property type="entry name" value="RNA_pol_sigma-E_actinobac"/>
</dbReference>
<dbReference type="Pfam" id="PF04542">
    <property type="entry name" value="Sigma70_r2"/>
    <property type="match status" value="1"/>
</dbReference>
<dbReference type="SUPFAM" id="SSF88946">
    <property type="entry name" value="Sigma2 domain of RNA polymerase sigma factors"/>
    <property type="match status" value="1"/>
</dbReference>
<gene>
    <name evidence="8" type="ORF">Pma05_84500</name>
</gene>
<organism evidence="8 9">
    <name type="scientific">Plantactinospora mayteni</name>
    <dbReference type="NCBI Taxonomy" id="566021"/>
    <lineage>
        <taxon>Bacteria</taxon>
        <taxon>Bacillati</taxon>
        <taxon>Actinomycetota</taxon>
        <taxon>Actinomycetes</taxon>
        <taxon>Micromonosporales</taxon>
        <taxon>Micromonosporaceae</taxon>
        <taxon>Plantactinospora</taxon>
    </lineage>
</organism>
<proteinExistence type="inferred from homology"/>
<dbReference type="InterPro" id="IPR036388">
    <property type="entry name" value="WH-like_DNA-bd_sf"/>
</dbReference>
<dbReference type="InterPro" id="IPR013324">
    <property type="entry name" value="RNA_pol_sigma_r3/r4-like"/>
</dbReference>
<dbReference type="Gene3D" id="1.10.10.10">
    <property type="entry name" value="Winged helix-like DNA-binding domain superfamily/Winged helix DNA-binding domain"/>
    <property type="match status" value="1"/>
</dbReference>
<dbReference type="NCBIfam" id="TIGR02983">
    <property type="entry name" value="SigE-fam_strep"/>
    <property type="match status" value="1"/>
</dbReference>
<reference evidence="8 9" key="1">
    <citation type="submission" date="2021-01" db="EMBL/GenBank/DDBJ databases">
        <title>Whole genome shotgun sequence of Plantactinospora mayteni NBRC 109088.</title>
        <authorList>
            <person name="Komaki H."/>
            <person name="Tamura T."/>
        </authorList>
    </citation>
    <scope>NUCLEOTIDE SEQUENCE [LARGE SCALE GENOMIC DNA]</scope>
    <source>
        <strain evidence="8 9">NBRC 109088</strain>
    </source>
</reference>
<dbReference type="RefSeq" id="WP_203863091.1">
    <property type="nucleotide sequence ID" value="NZ_BAAAZQ010000059.1"/>
</dbReference>
<dbReference type="InterPro" id="IPR039425">
    <property type="entry name" value="RNA_pol_sigma-70-like"/>
</dbReference>
<keyword evidence="9" id="KW-1185">Reference proteome</keyword>
<name>A0ABQ4F4Q6_9ACTN</name>
<keyword evidence="2" id="KW-0805">Transcription regulation</keyword>
<feature type="domain" description="RNA polymerase sigma factor 70 region 4 type 2" evidence="7">
    <location>
        <begin position="102"/>
        <end position="154"/>
    </location>
</feature>
<dbReference type="InterPro" id="IPR013249">
    <property type="entry name" value="RNA_pol_sigma70_r4_t2"/>
</dbReference>
<comment type="similarity">
    <text evidence="1">Belongs to the sigma-70 factor family. ECF subfamily.</text>
</comment>
<comment type="caution">
    <text evidence="8">The sequence shown here is derived from an EMBL/GenBank/DDBJ whole genome shotgun (WGS) entry which is preliminary data.</text>
</comment>
<sequence length="170" mass="18844">MSVDEDREYSDYVSAALDRLRRTAFLLCGDVHRADDIVQATLIAVYARWSKVRAAGNVDGYVHRILMRRYIDEQRKGWARVLLTWPATERAAKPGRDLEDADAIAQALKSLSRGQRAVLVLRFFCDKSVEETAAILGCSTGTVKSQTARGLAAMRNLLNGQWTAAGTRSA</sequence>
<dbReference type="PANTHER" id="PTHR43133">
    <property type="entry name" value="RNA POLYMERASE ECF-TYPE SIGMA FACTO"/>
    <property type="match status" value="1"/>
</dbReference>
<feature type="domain" description="RNA polymerase sigma-70 region 2" evidence="6">
    <location>
        <begin position="15"/>
        <end position="78"/>
    </location>
</feature>
<keyword evidence="3" id="KW-0731">Sigma factor</keyword>
<dbReference type="CDD" id="cd06171">
    <property type="entry name" value="Sigma70_r4"/>
    <property type="match status" value="1"/>
</dbReference>
<dbReference type="Proteomes" id="UP000621500">
    <property type="component" value="Unassembled WGS sequence"/>
</dbReference>
<keyword evidence="4" id="KW-0238">DNA-binding</keyword>
<evidence type="ECO:0000313" key="8">
    <source>
        <dbReference type="EMBL" id="GIH01878.1"/>
    </source>
</evidence>
<protein>
    <submittedName>
        <fullName evidence="8">RNA polymerase sigma24 factor</fullName>
    </submittedName>
</protein>
<accession>A0ABQ4F4Q6</accession>
<evidence type="ECO:0000256" key="4">
    <source>
        <dbReference type="ARBA" id="ARBA00023125"/>
    </source>
</evidence>
<dbReference type="NCBIfam" id="TIGR02937">
    <property type="entry name" value="sigma70-ECF"/>
    <property type="match status" value="1"/>
</dbReference>
<dbReference type="Gene3D" id="1.10.1740.10">
    <property type="match status" value="1"/>
</dbReference>
<dbReference type="InterPro" id="IPR014284">
    <property type="entry name" value="RNA_pol_sigma-70_dom"/>
</dbReference>
<evidence type="ECO:0000256" key="1">
    <source>
        <dbReference type="ARBA" id="ARBA00010641"/>
    </source>
</evidence>
<evidence type="ECO:0000313" key="9">
    <source>
        <dbReference type="Proteomes" id="UP000621500"/>
    </source>
</evidence>
<evidence type="ECO:0000259" key="6">
    <source>
        <dbReference type="Pfam" id="PF04542"/>
    </source>
</evidence>
<keyword evidence="5" id="KW-0804">Transcription</keyword>
<dbReference type="Pfam" id="PF08281">
    <property type="entry name" value="Sigma70_r4_2"/>
    <property type="match status" value="1"/>
</dbReference>
<evidence type="ECO:0000259" key="7">
    <source>
        <dbReference type="Pfam" id="PF08281"/>
    </source>
</evidence>
<dbReference type="InterPro" id="IPR007627">
    <property type="entry name" value="RNA_pol_sigma70_r2"/>
</dbReference>
<dbReference type="InterPro" id="IPR013325">
    <property type="entry name" value="RNA_pol_sigma_r2"/>
</dbReference>
<dbReference type="SUPFAM" id="SSF88659">
    <property type="entry name" value="Sigma3 and sigma4 domains of RNA polymerase sigma factors"/>
    <property type="match status" value="1"/>
</dbReference>
<evidence type="ECO:0000256" key="5">
    <source>
        <dbReference type="ARBA" id="ARBA00023163"/>
    </source>
</evidence>
<evidence type="ECO:0000256" key="2">
    <source>
        <dbReference type="ARBA" id="ARBA00023015"/>
    </source>
</evidence>
<evidence type="ECO:0000256" key="3">
    <source>
        <dbReference type="ARBA" id="ARBA00023082"/>
    </source>
</evidence>